<keyword evidence="1" id="KW-0472">Membrane</keyword>
<evidence type="ECO:0000313" key="3">
    <source>
        <dbReference type="Proteomes" id="UP000261660"/>
    </source>
</evidence>
<dbReference type="Ensembl" id="ENSLBET00000023763.1">
    <property type="protein sequence ID" value="ENSLBEP00000022582.1"/>
    <property type="gene ID" value="ENSLBEG00000017317.1"/>
</dbReference>
<reference evidence="2" key="1">
    <citation type="submission" date="2025-08" db="UniProtKB">
        <authorList>
            <consortium name="Ensembl"/>
        </authorList>
    </citation>
    <scope>IDENTIFICATION</scope>
</reference>
<organism evidence="2 3">
    <name type="scientific">Labrus bergylta</name>
    <name type="common">ballan wrasse</name>
    <dbReference type="NCBI Taxonomy" id="56723"/>
    <lineage>
        <taxon>Eukaryota</taxon>
        <taxon>Metazoa</taxon>
        <taxon>Chordata</taxon>
        <taxon>Craniata</taxon>
        <taxon>Vertebrata</taxon>
        <taxon>Euteleostomi</taxon>
        <taxon>Actinopterygii</taxon>
        <taxon>Neopterygii</taxon>
        <taxon>Teleostei</taxon>
        <taxon>Neoteleostei</taxon>
        <taxon>Acanthomorphata</taxon>
        <taxon>Eupercaria</taxon>
        <taxon>Labriformes</taxon>
        <taxon>Labridae</taxon>
        <taxon>Labrus</taxon>
    </lineage>
</organism>
<keyword evidence="3" id="KW-1185">Reference proteome</keyword>
<dbReference type="Proteomes" id="UP000261660">
    <property type="component" value="Unplaced"/>
</dbReference>
<name>A0A3Q3FRS7_9LABR</name>
<dbReference type="AlphaFoldDB" id="A0A3Q3FRS7"/>
<sequence>PLEEAGLHTCQKPSWNTGWDGPAGGGGCAGELDRAWAGAEPGSSAPYWAVTALASVLIFTTVVDVLGTCWSSYG</sequence>
<evidence type="ECO:0000256" key="1">
    <source>
        <dbReference type="SAM" id="Phobius"/>
    </source>
</evidence>
<keyword evidence="1" id="KW-1133">Transmembrane helix</keyword>
<accession>A0A3Q3FRS7</accession>
<keyword evidence="1" id="KW-0812">Transmembrane</keyword>
<feature type="transmembrane region" description="Helical" evidence="1">
    <location>
        <begin position="47"/>
        <end position="70"/>
    </location>
</feature>
<protein>
    <submittedName>
        <fullName evidence="2">Uncharacterized protein</fullName>
    </submittedName>
</protein>
<proteinExistence type="predicted"/>
<reference evidence="2" key="2">
    <citation type="submission" date="2025-09" db="UniProtKB">
        <authorList>
            <consortium name="Ensembl"/>
        </authorList>
    </citation>
    <scope>IDENTIFICATION</scope>
</reference>
<evidence type="ECO:0000313" key="2">
    <source>
        <dbReference type="Ensembl" id="ENSLBEP00000022582.1"/>
    </source>
</evidence>
<dbReference type="InParanoid" id="A0A3Q3FRS7"/>